<accession>A0A914PDG6</accession>
<protein>
    <submittedName>
        <fullName evidence="4">Transposase</fullName>
    </submittedName>
</protein>
<feature type="domain" description="DDE-1" evidence="1">
    <location>
        <begin position="2"/>
        <end position="68"/>
    </location>
</feature>
<evidence type="ECO:0000259" key="1">
    <source>
        <dbReference type="Pfam" id="PF03184"/>
    </source>
</evidence>
<dbReference type="GO" id="GO:0003676">
    <property type="term" value="F:nucleic acid binding"/>
    <property type="evidence" value="ECO:0007669"/>
    <property type="project" value="InterPro"/>
</dbReference>
<dbReference type="WBParaSite" id="PDA_v2.g16206.t1">
    <property type="protein sequence ID" value="PDA_v2.g16206.t1"/>
    <property type="gene ID" value="PDA_v2.g16206"/>
</dbReference>
<keyword evidence="3" id="KW-1185">Reference proteome</keyword>
<organism evidence="3 4">
    <name type="scientific">Panagrolaimus davidi</name>
    <dbReference type="NCBI Taxonomy" id="227884"/>
    <lineage>
        <taxon>Eukaryota</taxon>
        <taxon>Metazoa</taxon>
        <taxon>Ecdysozoa</taxon>
        <taxon>Nematoda</taxon>
        <taxon>Chromadorea</taxon>
        <taxon>Rhabditida</taxon>
        <taxon>Tylenchina</taxon>
        <taxon>Panagrolaimomorpha</taxon>
        <taxon>Panagrolaimoidea</taxon>
        <taxon>Panagrolaimidae</taxon>
        <taxon>Panagrolaimus</taxon>
    </lineage>
</organism>
<dbReference type="SUPFAM" id="SSF118310">
    <property type="entry name" value="AN1-like Zinc finger"/>
    <property type="match status" value="1"/>
</dbReference>
<dbReference type="Proteomes" id="UP000887578">
    <property type="component" value="Unplaced"/>
</dbReference>
<evidence type="ECO:0000313" key="3">
    <source>
        <dbReference type="Proteomes" id="UP000887578"/>
    </source>
</evidence>
<evidence type="ECO:0000259" key="2">
    <source>
        <dbReference type="Pfam" id="PF04236"/>
    </source>
</evidence>
<dbReference type="Pfam" id="PF04236">
    <property type="entry name" value="Transp_Tc5_C"/>
    <property type="match status" value="1"/>
</dbReference>
<dbReference type="InterPro" id="IPR004875">
    <property type="entry name" value="DDE_SF_endonuclease_dom"/>
</dbReference>
<dbReference type="InterPro" id="IPR035896">
    <property type="entry name" value="AN1-like_Znf"/>
</dbReference>
<dbReference type="InterPro" id="IPR007350">
    <property type="entry name" value="Transposase_Tc5_C"/>
</dbReference>
<evidence type="ECO:0000313" key="4">
    <source>
        <dbReference type="WBParaSite" id="PDA_v2.g16206.t1"/>
    </source>
</evidence>
<dbReference type="AlphaFoldDB" id="A0A914PDG6"/>
<dbReference type="Pfam" id="PF03184">
    <property type="entry name" value="DDE_1"/>
    <property type="match status" value="1"/>
</dbReference>
<name>A0A914PDG6_9BILA</name>
<proteinExistence type="predicted"/>
<feature type="domain" description="Transposase Tc5 C-terminal" evidence="2">
    <location>
        <begin position="118"/>
        <end position="178"/>
    </location>
</feature>
<reference evidence="4" key="1">
    <citation type="submission" date="2022-11" db="UniProtKB">
        <authorList>
            <consortium name="WormBaseParasite"/>
        </authorList>
    </citation>
    <scope>IDENTIFICATION</scope>
</reference>
<sequence length="182" mass="21589">MMKKWVKDIFLPNAAKNSVLLLDSWPGFNDAKEMPEIKKKKIDILTIPPKTTGKIQPLDVGFNRYFKLILRTLEDKIRRMHPEFKLSQRSNIGRLLNQVIEQISAPRYNSLIQHAFIKPGYFDREYKKYETPDSYCFNFAKIGARCELKNCKELSFIRCSWCEKHICFHHFLMSLHCCRKNN</sequence>